<dbReference type="Pfam" id="PF04042">
    <property type="entry name" value="DNA_pol_E_B"/>
    <property type="match status" value="1"/>
</dbReference>
<dbReference type="AlphaFoldDB" id="A0A6P6V7C8"/>
<evidence type="ECO:0000256" key="2">
    <source>
        <dbReference type="ARBA" id="ARBA00007299"/>
    </source>
</evidence>
<gene>
    <name evidence="12" type="primary">LOC113717956</name>
</gene>
<evidence type="ECO:0000259" key="8">
    <source>
        <dbReference type="Pfam" id="PF04042"/>
    </source>
</evidence>
<evidence type="ECO:0000313" key="12">
    <source>
        <dbReference type="RefSeq" id="XP_027098616.2"/>
    </source>
</evidence>
<accession>A0A6P6V7C8</accession>
<dbReference type="RefSeq" id="XP_027098616.2">
    <property type="nucleotide sequence ID" value="XM_027242815.2"/>
</dbReference>
<dbReference type="InterPro" id="IPR013627">
    <property type="entry name" value="Pol_alpha_B_N"/>
</dbReference>
<dbReference type="Pfam" id="PF08418">
    <property type="entry name" value="Pol_alpha_B_N"/>
    <property type="match status" value="1"/>
</dbReference>
<dbReference type="OrthoDB" id="336885at2759"/>
<reference evidence="11" key="1">
    <citation type="journal article" date="2025" name="Foods">
        <title>Unveiling the Microbial Signatures of Arabica Coffee Cherries: Insights into Ripeness Specific Diversity, Functional Traits, and Implications for Quality and Safety.</title>
        <authorList>
            <consortium name="RefSeq"/>
            <person name="Tenea G.N."/>
            <person name="Cifuentes V."/>
            <person name="Reyes P."/>
            <person name="Cevallos-Vallejos M."/>
        </authorList>
    </citation>
    <scope>NUCLEOTIDE SEQUENCE [LARGE SCALE GENOMIC DNA]</scope>
</reference>
<keyword evidence="4 6" id="KW-0235">DNA replication</keyword>
<evidence type="ECO:0000256" key="6">
    <source>
        <dbReference type="PIRNR" id="PIRNR018300"/>
    </source>
</evidence>
<comment type="subcellular location">
    <subcellularLocation>
        <location evidence="1 6">Nucleus</location>
    </subcellularLocation>
</comment>
<dbReference type="GO" id="GO:0003677">
    <property type="term" value="F:DNA binding"/>
    <property type="evidence" value="ECO:0007669"/>
    <property type="project" value="InterPro"/>
</dbReference>
<dbReference type="InterPro" id="IPR016722">
    <property type="entry name" value="DNA_pol_alpha_bsu"/>
</dbReference>
<dbReference type="InterPro" id="IPR043034">
    <property type="entry name" value="DNA_pol_alpha_B_N_sf"/>
</dbReference>
<dbReference type="GO" id="GO:0006270">
    <property type="term" value="P:DNA replication initiation"/>
    <property type="evidence" value="ECO:0007669"/>
    <property type="project" value="TreeGrafter"/>
</dbReference>
<evidence type="ECO:0000256" key="4">
    <source>
        <dbReference type="ARBA" id="ARBA00022705"/>
    </source>
</evidence>
<proteinExistence type="inferred from homology"/>
<evidence type="ECO:0000256" key="3">
    <source>
        <dbReference type="ARBA" id="ARBA00018596"/>
    </source>
</evidence>
<keyword evidence="11" id="KW-1185">Reference proteome</keyword>
<name>A0A6P6V7C8_COFAR</name>
<dbReference type="Proteomes" id="UP001652660">
    <property type="component" value="Chromosome 11c"/>
</dbReference>
<reference evidence="12" key="2">
    <citation type="submission" date="2025-08" db="UniProtKB">
        <authorList>
            <consortium name="RefSeq"/>
        </authorList>
    </citation>
    <scope>IDENTIFICATION</scope>
    <source>
        <tissue evidence="12">Leaves</tissue>
    </source>
</reference>
<evidence type="ECO:0000256" key="1">
    <source>
        <dbReference type="ARBA" id="ARBA00004123"/>
    </source>
</evidence>
<comment type="similarity">
    <text evidence="2 6">Belongs to the DNA polymerase alpha subunit B family.</text>
</comment>
<evidence type="ECO:0000259" key="9">
    <source>
        <dbReference type="Pfam" id="PF08418"/>
    </source>
</evidence>
<dbReference type="PANTHER" id="PTHR23061:SF12">
    <property type="entry name" value="DNA POLYMERASE ALPHA SUBUNIT B"/>
    <property type="match status" value="1"/>
</dbReference>
<feature type="domain" description="DNA polymerase alpha subunit B N-terminal" evidence="9">
    <location>
        <begin position="3"/>
        <end position="58"/>
    </location>
</feature>
<dbReference type="GeneID" id="113717956"/>
<keyword evidence="5 6" id="KW-0539">Nucleus</keyword>
<organism evidence="11 12">
    <name type="scientific">Coffea arabica</name>
    <name type="common">Arabian coffee</name>
    <dbReference type="NCBI Taxonomy" id="13443"/>
    <lineage>
        <taxon>Eukaryota</taxon>
        <taxon>Viridiplantae</taxon>
        <taxon>Streptophyta</taxon>
        <taxon>Embryophyta</taxon>
        <taxon>Tracheophyta</taxon>
        <taxon>Spermatophyta</taxon>
        <taxon>Magnoliopsida</taxon>
        <taxon>eudicotyledons</taxon>
        <taxon>Gunneridae</taxon>
        <taxon>Pentapetalae</taxon>
        <taxon>asterids</taxon>
        <taxon>lamiids</taxon>
        <taxon>Gentianales</taxon>
        <taxon>Rubiaceae</taxon>
        <taxon>Ixoroideae</taxon>
        <taxon>Gardenieae complex</taxon>
        <taxon>Bertiereae - Coffeeae clade</taxon>
        <taxon>Coffeeae</taxon>
        <taxon>Coffea</taxon>
    </lineage>
</organism>
<sequence>MEEEIRAEFEKVGFTFDDEEEILKKCLTFCIEYKLTPSDLVSSWDVFSINRGLELTVQSAHMSAFLQQLQNEQRDAIIKKDPGLHFYSNDVAMLMNDEYEDTKEDVLHSPQDQPQTLQREQSDSAQKTNGSIFGSRKLLESVTPFGQRKNKFVVQFSLNEQSATEAICVKQEHDDENSEDDIIKRVQPSKRCSIVINASRPEPGCRFMYDRIERKFSFLENRIKRHASNIVETGLFEEPTDPTVASQKSLFAVGMICCEEEGRLKEKPILLQSSVEHSGGQRVRLDLQKLEQFSIFPGQVVGVEGHNPSGHCLVASKIIDYVPLSVSSSENLHPPKKQALDQTVQSTDSSCPTPELSLIIAAGPFTTSDNLLFEPLAELLGYARRKQPQLLILLGPFIDADHPEIKKGTIDRTFDDMFCVEILGRLQDYVECMGSTASVVLAPSIRDANHDFVFPQPKFDINSLNLNHQIHSISNPGTFTANEVKLACCTVDILKHLSAEEISRNPQGGSKQRLTTLSNHILNQRSFYPLYPPAEGIPLDSSLAPEALHISSIPDILILPSDLAHFVRVISLRKISGGEEVKCVCVNPGRLARGEGGGFFVELSYRGTPDSTTASVIRI</sequence>
<dbReference type="InterPro" id="IPR007185">
    <property type="entry name" value="DNA_pol_a/d/e_bsu"/>
</dbReference>
<evidence type="ECO:0000259" key="10">
    <source>
        <dbReference type="Pfam" id="PF22062"/>
    </source>
</evidence>
<feature type="region of interest" description="Disordered" evidence="7">
    <location>
        <begin position="101"/>
        <end position="130"/>
    </location>
</feature>
<evidence type="ECO:0000256" key="7">
    <source>
        <dbReference type="SAM" id="MobiDB-lite"/>
    </source>
</evidence>
<dbReference type="PANTHER" id="PTHR23061">
    <property type="entry name" value="DNA POLYMERASE 2 ALPHA 70 KDA SUBUNIT"/>
    <property type="match status" value="1"/>
</dbReference>
<dbReference type="InterPro" id="IPR054300">
    <property type="entry name" value="OB_DPOA2"/>
</dbReference>
<evidence type="ECO:0000256" key="5">
    <source>
        <dbReference type="ARBA" id="ARBA00023242"/>
    </source>
</evidence>
<protein>
    <recommendedName>
        <fullName evidence="3 6">DNA polymerase alpha subunit B</fullName>
    </recommendedName>
</protein>
<dbReference type="Gene3D" id="3.60.21.60">
    <property type="match status" value="2"/>
</dbReference>
<evidence type="ECO:0000313" key="11">
    <source>
        <dbReference type="Proteomes" id="UP001652660"/>
    </source>
</evidence>
<feature type="compositionally biased region" description="Polar residues" evidence="7">
    <location>
        <begin position="110"/>
        <end position="130"/>
    </location>
</feature>
<dbReference type="GO" id="GO:0005658">
    <property type="term" value="C:alpha DNA polymerase:primase complex"/>
    <property type="evidence" value="ECO:0007669"/>
    <property type="project" value="TreeGrafter"/>
</dbReference>
<dbReference type="PIRSF" id="PIRSF018300">
    <property type="entry name" value="DNA_pol_alph_2"/>
    <property type="match status" value="1"/>
</dbReference>
<feature type="domain" description="DNA polymerase alpha subunit B OB" evidence="10">
    <location>
        <begin position="219"/>
        <end position="319"/>
    </location>
</feature>
<comment type="function">
    <text evidence="6">Accessory subunit of the DNA polymerase alpha complex (also known as the alpha DNA polymerase-primase complex) which plays an essential role in the initiation of DNA synthesis.</text>
</comment>
<dbReference type="Gene3D" id="1.10.8.530">
    <property type="entry name" value="DNA polymerase alpha-primase, subunit B, N-terminal domain"/>
    <property type="match status" value="1"/>
</dbReference>
<dbReference type="Pfam" id="PF22062">
    <property type="entry name" value="OB_DPOA2"/>
    <property type="match status" value="1"/>
</dbReference>
<feature type="domain" description="DNA polymerase alpha/delta/epsilon subunit B" evidence="8">
    <location>
        <begin position="359"/>
        <end position="567"/>
    </location>
</feature>